<comment type="caution">
    <text evidence="2">The sequence shown here is derived from an EMBL/GenBank/DDBJ whole genome shotgun (WGS) entry which is preliminary data.</text>
</comment>
<name>A0AAV1X277_LUPLU</name>
<evidence type="ECO:0000313" key="3">
    <source>
        <dbReference type="Proteomes" id="UP001497480"/>
    </source>
</evidence>
<proteinExistence type="predicted"/>
<reference evidence="2 3" key="1">
    <citation type="submission" date="2024-03" db="EMBL/GenBank/DDBJ databases">
        <authorList>
            <person name="Martinez-Hernandez J."/>
        </authorList>
    </citation>
    <scope>NUCLEOTIDE SEQUENCE [LARGE SCALE GENOMIC DNA]</scope>
</reference>
<accession>A0AAV1X277</accession>
<dbReference type="PANTHER" id="PTHR33356:SF37">
    <property type="match status" value="1"/>
</dbReference>
<gene>
    <name evidence="2" type="ORF">LLUT_LOCUS16799</name>
</gene>
<evidence type="ECO:0000256" key="1">
    <source>
        <dbReference type="SAM" id="MobiDB-lite"/>
    </source>
</evidence>
<feature type="compositionally biased region" description="Polar residues" evidence="1">
    <location>
        <begin position="107"/>
        <end position="146"/>
    </location>
</feature>
<dbReference type="EMBL" id="CAXHTB010000011">
    <property type="protein sequence ID" value="CAL0315739.1"/>
    <property type="molecule type" value="Genomic_DNA"/>
</dbReference>
<feature type="region of interest" description="Disordered" evidence="1">
    <location>
        <begin position="49"/>
        <end position="146"/>
    </location>
</feature>
<keyword evidence="3" id="KW-1185">Reference proteome</keyword>
<feature type="region of interest" description="Disordered" evidence="1">
    <location>
        <begin position="1"/>
        <end position="23"/>
    </location>
</feature>
<dbReference type="AlphaFoldDB" id="A0AAV1X277"/>
<dbReference type="Proteomes" id="UP001497480">
    <property type="component" value="Unassembled WGS sequence"/>
</dbReference>
<protein>
    <submittedName>
        <fullName evidence="2">Uncharacterized protein</fullName>
    </submittedName>
</protein>
<sequence>MAKPSFNIEFDEENNKTPDNDSELEAEFGFPSEFPYEFDSFGMEHINSPVESVAGSTETESSDEEEFFAGLTRRLSQASPHETLPSQLTVSNNNSLKPKVQKKVQVISGSPQSTLSGMGDWSGQSPGSSDVSPNGSSRVPSPNTTSFSNDAWDSIYAAAEQVAKLKINSEMSKIEFQSRAVRSGFAPHVAAHNPSTLLFTSHNLNHAHEIHQIKQEQILKHQCGSIWGRESNPNFSTYQNQLQVKNKSCENWNGSVKCTYPMTQHACHHMQVNPQNQHVQLRSGYGSKSVLNGGSGVKRGSAGTGVFLPRQYVAPHEPRKRTMPAKATHAMKLNIEDLNSITQQRFANAYGADYNALLARRNAILMQQMLNLRRQEAKCYEMRLPQDWSY</sequence>
<organism evidence="2 3">
    <name type="scientific">Lupinus luteus</name>
    <name type="common">European yellow lupine</name>
    <dbReference type="NCBI Taxonomy" id="3873"/>
    <lineage>
        <taxon>Eukaryota</taxon>
        <taxon>Viridiplantae</taxon>
        <taxon>Streptophyta</taxon>
        <taxon>Embryophyta</taxon>
        <taxon>Tracheophyta</taxon>
        <taxon>Spermatophyta</taxon>
        <taxon>Magnoliopsida</taxon>
        <taxon>eudicotyledons</taxon>
        <taxon>Gunneridae</taxon>
        <taxon>Pentapetalae</taxon>
        <taxon>rosids</taxon>
        <taxon>fabids</taxon>
        <taxon>Fabales</taxon>
        <taxon>Fabaceae</taxon>
        <taxon>Papilionoideae</taxon>
        <taxon>50 kb inversion clade</taxon>
        <taxon>genistoids sensu lato</taxon>
        <taxon>core genistoids</taxon>
        <taxon>Genisteae</taxon>
        <taxon>Lupinus</taxon>
    </lineage>
</organism>
<dbReference type="PANTHER" id="PTHR33356">
    <property type="entry name" value="TIP41-LIKE PROTEIN"/>
    <property type="match status" value="1"/>
</dbReference>
<feature type="compositionally biased region" description="Polar residues" evidence="1">
    <location>
        <begin position="74"/>
        <end position="96"/>
    </location>
</feature>
<evidence type="ECO:0000313" key="2">
    <source>
        <dbReference type="EMBL" id="CAL0315739.1"/>
    </source>
</evidence>